<sequence>MRLLAIEQTRSPQGKLRLRFDSGEAMLVLPAVVADLSLRPGMDIPDAARASLEAAAGSASAKERAVRILSAATVSRAELEHRLRQKGESPENARQAVEWLDGLSLLDDEAAARQIVRSGTAKGYGAARIRQMLYAKHIPRELWDEALAELPEQDDAIDAFLQKRFRGRQPDRTEIRRAADALLRRGHAWGDIRRALERYDPDFPEE</sequence>
<dbReference type="InterPro" id="IPR036388">
    <property type="entry name" value="WH-like_DNA-bd_sf"/>
</dbReference>
<dbReference type="RefSeq" id="WP_349136407.1">
    <property type="nucleotide sequence ID" value="NZ_JBBMFF010000241.1"/>
</dbReference>
<protein>
    <recommendedName>
        <fullName evidence="3 5">Regulatory protein RecX</fullName>
    </recommendedName>
</protein>
<name>A0ABV1G8B2_9FIRM</name>
<organism evidence="9 10">
    <name type="scientific">Faecousia intestinalis</name>
    <dbReference type="NCBI Taxonomy" id="3133167"/>
    <lineage>
        <taxon>Bacteria</taxon>
        <taxon>Bacillati</taxon>
        <taxon>Bacillota</taxon>
        <taxon>Clostridia</taxon>
        <taxon>Eubacteriales</taxon>
        <taxon>Oscillospiraceae</taxon>
        <taxon>Faecousia</taxon>
    </lineage>
</organism>
<evidence type="ECO:0000256" key="3">
    <source>
        <dbReference type="ARBA" id="ARBA00018111"/>
    </source>
</evidence>
<dbReference type="Pfam" id="PF02631">
    <property type="entry name" value="RecX_HTH2"/>
    <property type="match status" value="1"/>
</dbReference>
<evidence type="ECO:0000259" key="6">
    <source>
        <dbReference type="Pfam" id="PF02631"/>
    </source>
</evidence>
<gene>
    <name evidence="5" type="primary">recX</name>
    <name evidence="9" type="ORF">WMO66_10435</name>
</gene>
<evidence type="ECO:0000256" key="4">
    <source>
        <dbReference type="ARBA" id="ARBA00022490"/>
    </source>
</evidence>
<evidence type="ECO:0000313" key="9">
    <source>
        <dbReference type="EMBL" id="MEQ2511656.1"/>
    </source>
</evidence>
<feature type="domain" description="RecX first three-helical" evidence="8">
    <location>
        <begin position="61"/>
        <end position="100"/>
    </location>
</feature>
<evidence type="ECO:0000313" key="10">
    <source>
        <dbReference type="Proteomes" id="UP001491552"/>
    </source>
</evidence>
<feature type="domain" description="RecX second three-helical" evidence="6">
    <location>
        <begin position="107"/>
        <end position="147"/>
    </location>
</feature>
<dbReference type="InterPro" id="IPR053925">
    <property type="entry name" value="RecX_HTH_3rd"/>
</dbReference>
<evidence type="ECO:0000256" key="2">
    <source>
        <dbReference type="ARBA" id="ARBA00009695"/>
    </source>
</evidence>
<dbReference type="Gene3D" id="1.10.10.10">
    <property type="entry name" value="Winged helix-like DNA-binding domain superfamily/Winged helix DNA-binding domain"/>
    <property type="match status" value="3"/>
</dbReference>
<proteinExistence type="inferred from homology"/>
<dbReference type="InterPro" id="IPR053926">
    <property type="entry name" value="RecX_HTH_1st"/>
</dbReference>
<comment type="subcellular location">
    <subcellularLocation>
        <location evidence="1 5">Cytoplasm</location>
    </subcellularLocation>
</comment>
<dbReference type="PANTHER" id="PTHR33602">
    <property type="entry name" value="REGULATORY PROTEIN RECX FAMILY PROTEIN"/>
    <property type="match status" value="1"/>
</dbReference>
<dbReference type="InterPro" id="IPR053924">
    <property type="entry name" value="RecX_HTH_2nd"/>
</dbReference>
<evidence type="ECO:0000259" key="7">
    <source>
        <dbReference type="Pfam" id="PF21981"/>
    </source>
</evidence>
<dbReference type="HAMAP" id="MF_01114">
    <property type="entry name" value="RecX"/>
    <property type="match status" value="1"/>
</dbReference>
<evidence type="ECO:0000256" key="5">
    <source>
        <dbReference type="HAMAP-Rule" id="MF_01114"/>
    </source>
</evidence>
<dbReference type="PANTHER" id="PTHR33602:SF1">
    <property type="entry name" value="REGULATORY PROTEIN RECX FAMILY PROTEIN"/>
    <property type="match status" value="1"/>
</dbReference>
<dbReference type="Proteomes" id="UP001491552">
    <property type="component" value="Unassembled WGS sequence"/>
</dbReference>
<keyword evidence="10" id="KW-1185">Reference proteome</keyword>
<comment type="function">
    <text evidence="5">Modulates RecA activity.</text>
</comment>
<keyword evidence="4 5" id="KW-0963">Cytoplasm</keyword>
<dbReference type="EMBL" id="JBBMFF010000241">
    <property type="protein sequence ID" value="MEQ2511656.1"/>
    <property type="molecule type" value="Genomic_DNA"/>
</dbReference>
<dbReference type="InterPro" id="IPR003783">
    <property type="entry name" value="Regulatory_RecX"/>
</dbReference>
<feature type="domain" description="RecX third three-helical" evidence="7">
    <location>
        <begin position="152"/>
        <end position="196"/>
    </location>
</feature>
<accession>A0ABV1G8B2</accession>
<evidence type="ECO:0000256" key="1">
    <source>
        <dbReference type="ARBA" id="ARBA00004496"/>
    </source>
</evidence>
<comment type="caution">
    <text evidence="9">The sequence shown here is derived from an EMBL/GenBank/DDBJ whole genome shotgun (WGS) entry which is preliminary data.</text>
</comment>
<reference evidence="9 10" key="1">
    <citation type="submission" date="2024-03" db="EMBL/GenBank/DDBJ databases">
        <title>Human intestinal bacterial collection.</title>
        <authorList>
            <person name="Pauvert C."/>
            <person name="Hitch T.C.A."/>
            <person name="Clavel T."/>
        </authorList>
    </citation>
    <scope>NUCLEOTIDE SEQUENCE [LARGE SCALE GENOMIC DNA]</scope>
    <source>
        <strain evidence="9 10">CLA-AA-H192</strain>
    </source>
</reference>
<dbReference type="Pfam" id="PF21981">
    <property type="entry name" value="RecX_HTH3"/>
    <property type="match status" value="1"/>
</dbReference>
<comment type="similarity">
    <text evidence="2 5">Belongs to the RecX family.</text>
</comment>
<dbReference type="Pfam" id="PF21982">
    <property type="entry name" value="RecX_HTH1"/>
    <property type="match status" value="1"/>
</dbReference>
<evidence type="ECO:0000259" key="8">
    <source>
        <dbReference type="Pfam" id="PF21982"/>
    </source>
</evidence>